<evidence type="ECO:0000256" key="4">
    <source>
        <dbReference type="ARBA" id="ARBA00022989"/>
    </source>
</evidence>
<dbReference type="SUPFAM" id="SSF55073">
    <property type="entry name" value="Nucleotide cyclase"/>
    <property type="match status" value="1"/>
</dbReference>
<evidence type="ECO:0000256" key="1">
    <source>
        <dbReference type="ARBA" id="ARBA00004651"/>
    </source>
</evidence>
<protein>
    <submittedName>
        <fullName evidence="9">Adenylate cyclase</fullName>
    </submittedName>
</protein>
<feature type="domain" description="Guanylate cyclase" evidence="7">
    <location>
        <begin position="429"/>
        <end position="561"/>
    </location>
</feature>
<dbReference type="AlphaFoldDB" id="A0A1I3VNE4"/>
<dbReference type="InterPro" id="IPR001054">
    <property type="entry name" value="A/G_cyclase"/>
</dbReference>
<dbReference type="CDD" id="cd07302">
    <property type="entry name" value="CHD"/>
    <property type="match status" value="1"/>
</dbReference>
<evidence type="ECO:0000256" key="3">
    <source>
        <dbReference type="ARBA" id="ARBA00022692"/>
    </source>
</evidence>
<keyword evidence="3 6" id="KW-0812">Transmembrane</keyword>
<dbReference type="GO" id="GO:0035556">
    <property type="term" value="P:intracellular signal transduction"/>
    <property type="evidence" value="ECO:0007669"/>
    <property type="project" value="InterPro"/>
</dbReference>
<sequence>MVALIILVSAALAGFSYYRARNAAIEDAKTQMRTFSEQLIDRFSVISGQTVGFVGLIASIPNAFLVPPPDRLNDKTALLREFIRRSPQLDGAYAGYPDGSFFHVINLKSEGWRRALAAPHNAVLAIRAIAPNDSGESIQHLSFEDSTGAIIKSVPARTTNYDPRARPWYQAALDTAGTVSIGPYEMATTGKLGMTLAEAHKGNPKIVIGADIVLDTITDFLSAQRMSPDTVAFMVDASGNLIIHSNRGVMARIVAGKAEADSVNSPETDAFIRSLKSNPEANLVDVGDRTFLVASKPVASAVLLKGQRVVVAAPLDELMAPANRALLQGLAISAVVVAVAVALALLLSHLITKSLEQLTESANRLQNLDFATPVEVPSHVAEISSLGKAMNRARDAIFTFALYVPKEFVKKSVQAGYFTGRSAKREEVTALFTDIYDFTTISEGHSPEDVVAMLSEYFDILDEAVNAHHGSIIQFLGDSIFAMWNAPIPDTDHAENACRAALAAEQSLAHFNEAQCAKGLPEFRTRFGIHTGQAVVGSVGARERLQYTAMGDTINVASRLEGMNKVYHSTILASAAVKQACEHTIEFRPRGAGQAKGRAAALELYEVIGVRATTQAIDREKQTVSS</sequence>
<dbReference type="Pfam" id="PF02743">
    <property type="entry name" value="dCache_1"/>
    <property type="match status" value="1"/>
</dbReference>
<evidence type="ECO:0000313" key="9">
    <source>
        <dbReference type="EMBL" id="SFJ96765.1"/>
    </source>
</evidence>
<dbReference type="PROSITE" id="PS50885">
    <property type="entry name" value="HAMP"/>
    <property type="match status" value="1"/>
</dbReference>
<dbReference type="InterPro" id="IPR003660">
    <property type="entry name" value="HAMP_dom"/>
</dbReference>
<comment type="subcellular location">
    <subcellularLocation>
        <location evidence="1">Cell membrane</location>
        <topology evidence="1">Multi-pass membrane protein</topology>
    </subcellularLocation>
</comment>
<dbReference type="PROSITE" id="PS50125">
    <property type="entry name" value="GUANYLATE_CYCLASE_2"/>
    <property type="match status" value="1"/>
</dbReference>
<evidence type="ECO:0000256" key="5">
    <source>
        <dbReference type="ARBA" id="ARBA00023136"/>
    </source>
</evidence>
<dbReference type="Pfam" id="PF00672">
    <property type="entry name" value="HAMP"/>
    <property type="match status" value="1"/>
</dbReference>
<dbReference type="PANTHER" id="PTHR43081:SF1">
    <property type="entry name" value="ADENYLATE CYCLASE, TERMINAL-DIFFERENTIATION SPECIFIC"/>
    <property type="match status" value="1"/>
</dbReference>
<dbReference type="CDD" id="cd06225">
    <property type="entry name" value="HAMP"/>
    <property type="match status" value="1"/>
</dbReference>
<dbReference type="EMBL" id="FOSL01000001">
    <property type="protein sequence ID" value="SFJ96765.1"/>
    <property type="molecule type" value="Genomic_DNA"/>
</dbReference>
<dbReference type="OrthoDB" id="9789782at2"/>
<dbReference type="Gene3D" id="6.10.340.10">
    <property type="match status" value="1"/>
</dbReference>
<dbReference type="GO" id="GO:0004016">
    <property type="term" value="F:adenylate cyclase activity"/>
    <property type="evidence" value="ECO:0007669"/>
    <property type="project" value="UniProtKB-ARBA"/>
</dbReference>
<dbReference type="GO" id="GO:0009190">
    <property type="term" value="P:cyclic nucleotide biosynthetic process"/>
    <property type="evidence" value="ECO:0007669"/>
    <property type="project" value="InterPro"/>
</dbReference>
<keyword evidence="5 6" id="KW-0472">Membrane</keyword>
<feature type="domain" description="HAMP" evidence="8">
    <location>
        <begin position="349"/>
        <end position="402"/>
    </location>
</feature>
<name>A0A1I3VNE4_9HYPH</name>
<dbReference type="RefSeq" id="WP_149758086.1">
    <property type="nucleotide sequence ID" value="NZ_BSPE01000002.1"/>
</dbReference>
<evidence type="ECO:0000313" key="10">
    <source>
        <dbReference type="Proteomes" id="UP000323300"/>
    </source>
</evidence>
<feature type="transmembrane region" description="Helical" evidence="6">
    <location>
        <begin position="325"/>
        <end position="347"/>
    </location>
</feature>
<evidence type="ECO:0000259" key="7">
    <source>
        <dbReference type="PROSITE" id="PS50125"/>
    </source>
</evidence>
<dbReference type="Pfam" id="PF00211">
    <property type="entry name" value="Guanylate_cyc"/>
    <property type="match status" value="1"/>
</dbReference>
<proteinExistence type="predicted"/>
<reference evidence="9 10" key="1">
    <citation type="submission" date="2016-10" db="EMBL/GenBank/DDBJ databases">
        <authorList>
            <person name="Varghese N."/>
            <person name="Submissions S."/>
        </authorList>
    </citation>
    <scope>NUCLEOTIDE SEQUENCE [LARGE SCALE GENOMIC DNA]</scope>
    <source>
        <strain evidence="9 10">DSM 21822</strain>
    </source>
</reference>
<organism evidence="9 10">
    <name type="scientific">Neomesorhizobium albiziae</name>
    <dbReference type="NCBI Taxonomy" id="335020"/>
    <lineage>
        <taxon>Bacteria</taxon>
        <taxon>Pseudomonadati</taxon>
        <taxon>Pseudomonadota</taxon>
        <taxon>Alphaproteobacteria</taxon>
        <taxon>Hyphomicrobiales</taxon>
        <taxon>Phyllobacteriaceae</taxon>
        <taxon>Neomesorhizobium</taxon>
    </lineage>
</organism>
<dbReference type="SMART" id="SM00044">
    <property type="entry name" value="CYCc"/>
    <property type="match status" value="1"/>
</dbReference>
<dbReference type="InterPro" id="IPR029151">
    <property type="entry name" value="Sensor-like_sf"/>
</dbReference>
<keyword evidence="4 6" id="KW-1133">Transmembrane helix</keyword>
<dbReference type="SMART" id="SM00304">
    <property type="entry name" value="HAMP"/>
    <property type="match status" value="1"/>
</dbReference>
<gene>
    <name evidence="9" type="ORF">SAMN04488498_101600</name>
</gene>
<accession>A0A1I3VNE4</accession>
<dbReference type="SUPFAM" id="SSF103190">
    <property type="entry name" value="Sensory domain-like"/>
    <property type="match status" value="1"/>
</dbReference>
<evidence type="ECO:0000259" key="8">
    <source>
        <dbReference type="PROSITE" id="PS50885"/>
    </source>
</evidence>
<dbReference type="PANTHER" id="PTHR43081">
    <property type="entry name" value="ADENYLATE CYCLASE, TERMINAL-DIFFERENTIATION SPECIFIC-RELATED"/>
    <property type="match status" value="1"/>
</dbReference>
<evidence type="ECO:0000256" key="2">
    <source>
        <dbReference type="ARBA" id="ARBA00022475"/>
    </source>
</evidence>
<keyword evidence="10" id="KW-1185">Reference proteome</keyword>
<dbReference type="InterPro" id="IPR050697">
    <property type="entry name" value="Adenylyl/Guanylyl_Cyclase_3/4"/>
</dbReference>
<dbReference type="InterPro" id="IPR029787">
    <property type="entry name" value="Nucleotide_cyclase"/>
</dbReference>
<keyword evidence="2" id="KW-1003">Cell membrane</keyword>
<dbReference type="Gene3D" id="3.30.450.20">
    <property type="entry name" value="PAS domain"/>
    <property type="match status" value="1"/>
</dbReference>
<dbReference type="GO" id="GO:0005886">
    <property type="term" value="C:plasma membrane"/>
    <property type="evidence" value="ECO:0007669"/>
    <property type="project" value="UniProtKB-SubCell"/>
</dbReference>
<dbReference type="InterPro" id="IPR033479">
    <property type="entry name" value="dCache_1"/>
</dbReference>
<dbReference type="Proteomes" id="UP000323300">
    <property type="component" value="Unassembled WGS sequence"/>
</dbReference>
<dbReference type="Gene3D" id="3.30.70.1230">
    <property type="entry name" value="Nucleotide cyclase"/>
    <property type="match status" value="1"/>
</dbReference>
<evidence type="ECO:0000256" key="6">
    <source>
        <dbReference type="SAM" id="Phobius"/>
    </source>
</evidence>